<dbReference type="AlphaFoldDB" id="E5AWA4"/>
<evidence type="ECO:0000313" key="1">
    <source>
        <dbReference type="EMBL" id="CBW77406.1"/>
    </source>
</evidence>
<protein>
    <submittedName>
        <fullName evidence="1">Stage V sporulation protein R</fullName>
    </submittedName>
</protein>
<keyword evidence="1" id="KW-0614">Plasmid</keyword>
<geneLocation type="plasmid" evidence="1 2">
    <name>pBRH02</name>
</geneLocation>
<dbReference type="EMBL" id="FR687361">
    <property type="protein sequence ID" value="CBW77406.1"/>
    <property type="molecule type" value="Genomic_DNA"/>
</dbReference>
<name>E5AWA4_MYCRK</name>
<gene>
    <name evidence="1" type="ordered locus">RBRH_03352</name>
</gene>
<reference evidence="1 2" key="2">
    <citation type="journal article" date="2011" name="J. Bacteriol.">
        <title>Complete genome sequence of Burkholderia rhizoxinica, an endosymbiont of Rhizopus microsporus.</title>
        <authorList>
            <person name="Lackner G."/>
            <person name="Moebius N."/>
            <person name="Partida-Martinez L."/>
            <person name="Hertweck C."/>
        </authorList>
    </citation>
    <scope>NUCLEOTIDE SEQUENCE [LARGE SCALE GENOMIC DNA]</scope>
    <source>
        <strain evidence="2">DSM 19002 / CIP 109453 / HKI 454</strain>
        <plasmid evidence="1 2">pBRH02</plasmid>
    </source>
</reference>
<dbReference type="KEGG" id="brh:RBRH_03352"/>
<proteinExistence type="predicted"/>
<reference key="1">
    <citation type="submission" date="2010-09" db="EMBL/GenBank/DDBJ databases">
        <title>Complete genome sequence of Burkholderia rhizoxinica, the endosymbiont of the phytopathogenic fungus Rhizopus microsporus.</title>
        <authorList>
            <person name="Lackner G."/>
            <person name="Moebius N."/>
            <person name="Partida-Martinez L.P."/>
            <person name="Hertweck C."/>
        </authorList>
    </citation>
    <scope>NUCLEOTIDE SEQUENCE</scope>
    <source>
        <strain>HKI 454</strain>
    </source>
</reference>
<sequence>MLPDEVLKCMARLWQFDMPLESVDENRLDMD</sequence>
<dbReference type="Proteomes" id="UP000007437">
    <property type="component" value="Plasmid pBRH02"/>
</dbReference>
<evidence type="ECO:0000313" key="2">
    <source>
        <dbReference type="Proteomes" id="UP000007437"/>
    </source>
</evidence>
<accession>E5AWA4</accession>
<organism evidence="1 2">
    <name type="scientific">Mycetohabitans rhizoxinica (strain DSM 19002 / CIP 109453 / HKI 454)</name>
    <name type="common">Paraburkholderia rhizoxinica</name>
    <dbReference type="NCBI Taxonomy" id="882378"/>
    <lineage>
        <taxon>Bacteria</taxon>
        <taxon>Pseudomonadati</taxon>
        <taxon>Pseudomonadota</taxon>
        <taxon>Betaproteobacteria</taxon>
        <taxon>Burkholderiales</taxon>
        <taxon>Burkholderiaceae</taxon>
        <taxon>Mycetohabitans</taxon>
    </lineage>
</organism>
<dbReference type="HOGENOM" id="CLU_3395598_0_0_4"/>